<gene>
    <name evidence="2" type="ORF">TPELB_21470</name>
</gene>
<evidence type="ECO:0000313" key="3">
    <source>
        <dbReference type="Proteomes" id="UP001477947"/>
    </source>
</evidence>
<organism evidence="2 3">
    <name type="scientific">Terrisporobacter petrolearius</name>
    <dbReference type="NCBI Taxonomy" id="1460447"/>
    <lineage>
        <taxon>Bacteria</taxon>
        <taxon>Bacillati</taxon>
        <taxon>Bacillota</taxon>
        <taxon>Clostridia</taxon>
        <taxon>Peptostreptococcales</taxon>
        <taxon>Peptostreptococcaceae</taxon>
        <taxon>Terrisporobacter</taxon>
    </lineage>
</organism>
<keyword evidence="3" id="KW-1185">Reference proteome</keyword>
<evidence type="ECO:0000256" key="1">
    <source>
        <dbReference type="SAM" id="Phobius"/>
    </source>
</evidence>
<evidence type="ECO:0000313" key="2">
    <source>
        <dbReference type="EMBL" id="XAM41834.1"/>
    </source>
</evidence>
<reference evidence="2 3" key="1">
    <citation type="submission" date="2024-04" db="EMBL/GenBank/DDBJ databases">
        <title>Isolation and characterization of novel acetogenic strains of the genera Terrisporobacter and Acetoanaerobium.</title>
        <authorList>
            <person name="Boeer T."/>
            <person name="Schueler M.A."/>
            <person name="Lueschen A."/>
            <person name="Eysell L."/>
            <person name="Droege J."/>
            <person name="Heinemann M."/>
            <person name="Engelhardt L."/>
            <person name="Basen M."/>
            <person name="Daniel R."/>
        </authorList>
    </citation>
    <scope>NUCLEOTIDE SEQUENCE [LARGE SCALE GENOMIC DNA]</scope>
    <source>
        <strain evidence="2 3">ELB</strain>
    </source>
</reference>
<keyword evidence="1" id="KW-1133">Transmembrane helix</keyword>
<sequence>MENKKSIQILQSIIIYSLIFTTLEASYFIYNLLNGISIPGMNIICTLIGTHLGINIIGIFTIYKTRKL</sequence>
<dbReference type="RefSeq" id="WP_206923533.1">
    <property type="nucleotide sequence ID" value="NZ_CP154622.1"/>
</dbReference>
<feature type="transmembrane region" description="Helical" evidence="1">
    <location>
        <begin position="12"/>
        <end position="30"/>
    </location>
</feature>
<name>A0ABZ3FGH6_9FIRM</name>
<dbReference type="EMBL" id="CP154622">
    <property type="protein sequence ID" value="XAM41834.1"/>
    <property type="molecule type" value="Genomic_DNA"/>
</dbReference>
<dbReference type="Proteomes" id="UP001477947">
    <property type="component" value="Chromosome"/>
</dbReference>
<keyword evidence="1" id="KW-0812">Transmembrane</keyword>
<feature type="transmembrane region" description="Helical" evidence="1">
    <location>
        <begin position="36"/>
        <end position="63"/>
    </location>
</feature>
<protein>
    <submittedName>
        <fullName evidence="2">Uncharacterized protein</fullName>
    </submittedName>
</protein>
<accession>A0ABZ3FGH6</accession>
<proteinExistence type="predicted"/>
<keyword evidence="1" id="KW-0472">Membrane</keyword>